<comment type="function">
    <text evidence="6">Part of a membrane-bound complex that couples electron transfer with translocation of ions across the membrane.</text>
</comment>
<accession>A0ABY1CEG2</accession>
<protein>
    <recommendedName>
        <fullName evidence="6">Ion-translocating oxidoreductase complex subunit G</fullName>
        <ecNumber evidence="6">7.-.-.-</ecNumber>
    </recommendedName>
    <alternativeName>
        <fullName evidence="6">Rnf electron transport complex subunit G</fullName>
    </alternativeName>
</protein>
<feature type="modified residue" description="FMN phosphoryl threonine" evidence="6">
    <location>
        <position position="164"/>
    </location>
</feature>
<dbReference type="InterPro" id="IPR010209">
    <property type="entry name" value="Ion_transpt_RnfG/RsxG"/>
</dbReference>
<keyword evidence="6" id="KW-1003">Cell membrane</keyword>
<proteinExistence type="inferred from homology"/>
<evidence type="ECO:0000256" key="2">
    <source>
        <dbReference type="ARBA" id="ARBA00022553"/>
    </source>
</evidence>
<reference evidence="9 10" key="1">
    <citation type="submission" date="2016-10" db="EMBL/GenBank/DDBJ databases">
        <authorList>
            <person name="Varghese N."/>
            <person name="Submissions S."/>
        </authorList>
    </citation>
    <scope>NUCLEOTIDE SEQUENCE [LARGE SCALE GENOMIC DNA]</scope>
    <source>
        <strain evidence="9 10">ATCC 19403</strain>
    </source>
</reference>
<evidence type="ECO:0000256" key="5">
    <source>
        <dbReference type="ARBA" id="ARBA00022982"/>
    </source>
</evidence>
<organism evidence="9 10">
    <name type="scientific">Lacrimispora sphenoides JCM 1415</name>
    <dbReference type="NCBI Taxonomy" id="1297793"/>
    <lineage>
        <taxon>Bacteria</taxon>
        <taxon>Bacillati</taxon>
        <taxon>Bacillota</taxon>
        <taxon>Clostridia</taxon>
        <taxon>Lachnospirales</taxon>
        <taxon>Lachnospiraceae</taxon>
        <taxon>Lacrimispora</taxon>
    </lineage>
</organism>
<name>A0ABY1CEG2_9FIRM</name>
<sequence>MFKSVIKQALFLFTTTVIIAALLGVVHYVTEEPIQAQLEKELLLAKQILLPSATTFETVDITKDNVPSVKMVERGLDISGSKVGYVVTVTPKGYGGEILIMVGFDASISLTSYRILKSNETPGLGDMAAKPEFTSRFEGWSGFPIDIVKNPAKETEVQAITGATITSKAMVQGINNAAEIVTFIEEENNEQS</sequence>
<dbReference type="HAMAP" id="MF_00479">
    <property type="entry name" value="RsxG_RnfG"/>
    <property type="match status" value="1"/>
</dbReference>
<keyword evidence="10" id="KW-1185">Reference proteome</keyword>
<gene>
    <name evidence="6" type="primary">rnfG</name>
    <name evidence="9" type="ORF">SAMN02745906_3623</name>
</gene>
<dbReference type="PANTHER" id="PTHR36118">
    <property type="entry name" value="ION-TRANSLOCATING OXIDOREDUCTASE COMPLEX SUBUNIT G"/>
    <property type="match status" value="1"/>
</dbReference>
<evidence type="ECO:0000313" key="9">
    <source>
        <dbReference type="EMBL" id="SET98016.1"/>
    </source>
</evidence>
<comment type="subunit">
    <text evidence="6">The complex is composed of six subunits: RnfA, RnfB, RnfC, RnfD, RnfE and RnfG.</text>
</comment>
<feature type="transmembrane region" description="Helical" evidence="7">
    <location>
        <begin position="9"/>
        <end position="29"/>
    </location>
</feature>
<dbReference type="RefSeq" id="WP_054791347.1">
    <property type="nucleotide sequence ID" value="NZ_LT630003.1"/>
</dbReference>
<keyword evidence="5 6" id="KW-0249">Electron transport</keyword>
<dbReference type="SMART" id="SM00900">
    <property type="entry name" value="FMN_bind"/>
    <property type="match status" value="1"/>
</dbReference>
<comment type="subcellular location">
    <subcellularLocation>
        <location evidence="6">Cell membrane</location>
        <topology evidence="6">Single-pass membrane protein</topology>
    </subcellularLocation>
</comment>
<dbReference type="PANTHER" id="PTHR36118:SF1">
    <property type="entry name" value="ION-TRANSLOCATING OXIDOREDUCTASE COMPLEX SUBUNIT G"/>
    <property type="match status" value="1"/>
</dbReference>
<dbReference type="Pfam" id="PF04205">
    <property type="entry name" value="FMN_bind"/>
    <property type="match status" value="1"/>
</dbReference>
<keyword evidence="3 6" id="KW-0285">Flavoprotein</keyword>
<dbReference type="InterPro" id="IPR007329">
    <property type="entry name" value="FMN-bd"/>
</dbReference>
<evidence type="ECO:0000256" key="4">
    <source>
        <dbReference type="ARBA" id="ARBA00022643"/>
    </source>
</evidence>
<comment type="cofactor">
    <cofactor evidence="6">
        <name>FMN</name>
        <dbReference type="ChEBI" id="CHEBI:58210"/>
    </cofactor>
</comment>
<keyword evidence="6 7" id="KW-1133">Transmembrane helix</keyword>
<evidence type="ECO:0000256" key="1">
    <source>
        <dbReference type="ARBA" id="ARBA00022448"/>
    </source>
</evidence>
<comment type="similarity">
    <text evidence="6">Belongs to the RnfG family.</text>
</comment>
<feature type="domain" description="FMN-binding" evidence="8">
    <location>
        <begin position="93"/>
        <end position="181"/>
    </location>
</feature>
<dbReference type="EMBL" id="LT630003">
    <property type="protein sequence ID" value="SET98016.1"/>
    <property type="molecule type" value="Genomic_DNA"/>
</dbReference>
<dbReference type="EC" id="7.-.-.-" evidence="6"/>
<keyword evidence="4 6" id="KW-0288">FMN</keyword>
<keyword evidence="6 7" id="KW-0812">Transmembrane</keyword>
<evidence type="ECO:0000313" key="10">
    <source>
        <dbReference type="Proteomes" id="UP000198970"/>
    </source>
</evidence>
<keyword evidence="6 7" id="KW-0472">Membrane</keyword>
<dbReference type="Proteomes" id="UP000198970">
    <property type="component" value="Chromosome I"/>
</dbReference>
<evidence type="ECO:0000256" key="3">
    <source>
        <dbReference type="ARBA" id="ARBA00022630"/>
    </source>
</evidence>
<dbReference type="PIRSF" id="PIRSF006091">
    <property type="entry name" value="E_trnsport_RnfG"/>
    <property type="match status" value="1"/>
</dbReference>
<evidence type="ECO:0000256" key="7">
    <source>
        <dbReference type="SAM" id="Phobius"/>
    </source>
</evidence>
<evidence type="ECO:0000256" key="6">
    <source>
        <dbReference type="HAMAP-Rule" id="MF_00479"/>
    </source>
</evidence>
<keyword evidence="6" id="KW-1278">Translocase</keyword>
<keyword evidence="1 6" id="KW-0813">Transport</keyword>
<evidence type="ECO:0000259" key="8">
    <source>
        <dbReference type="SMART" id="SM00900"/>
    </source>
</evidence>
<keyword evidence="2 6" id="KW-0597">Phosphoprotein</keyword>